<reference evidence="3" key="1">
    <citation type="submission" date="2016-10" db="EMBL/GenBank/DDBJ databases">
        <authorList>
            <person name="Varghese N."/>
            <person name="Submissions S."/>
        </authorList>
    </citation>
    <scope>NUCLEOTIDE SEQUENCE [LARGE SCALE GENOMIC DNA]</scope>
    <source>
        <strain evidence="3">DSM 9751</strain>
    </source>
</reference>
<dbReference type="RefSeq" id="WP_088922262.1">
    <property type="nucleotide sequence ID" value="NZ_FNTJ01000003.1"/>
</dbReference>
<evidence type="ECO:0000313" key="2">
    <source>
        <dbReference type="EMBL" id="SED28908.1"/>
    </source>
</evidence>
<name>A0A1H4ZGY2_9PSED</name>
<feature type="domain" description="Antitoxin Xre-like helix-turn-helix" evidence="1">
    <location>
        <begin position="12"/>
        <end position="67"/>
    </location>
</feature>
<protein>
    <recommendedName>
        <fullName evidence="1">Antitoxin Xre-like helix-turn-helix domain-containing protein</fullName>
    </recommendedName>
</protein>
<dbReference type="GO" id="GO:0003677">
    <property type="term" value="F:DNA binding"/>
    <property type="evidence" value="ECO:0007669"/>
    <property type="project" value="InterPro"/>
</dbReference>
<dbReference type="EMBL" id="FNTJ01000003">
    <property type="protein sequence ID" value="SED28908.1"/>
    <property type="molecule type" value="Genomic_DNA"/>
</dbReference>
<evidence type="ECO:0000313" key="3">
    <source>
        <dbReference type="Proteomes" id="UP000198982"/>
    </source>
</evidence>
<gene>
    <name evidence="2" type="ORF">SAMN05216178_6632</name>
</gene>
<proteinExistence type="predicted"/>
<dbReference type="Proteomes" id="UP000198982">
    <property type="component" value="Unassembled WGS sequence"/>
</dbReference>
<dbReference type="InterPro" id="IPR046847">
    <property type="entry name" value="Xre-like_HTH"/>
</dbReference>
<sequence>MNATLKAAAFTKDQSRVVLNTALNILGKWAASTEQSCNILRVSRSTISRAHQGKAVELDSDQLERASIVLNCHAALRLVFDNPENVYGFPQMENHNDFFNGRRPLEIMAQGDLMSLFETYKRIDALRGAGW</sequence>
<evidence type="ECO:0000259" key="1">
    <source>
        <dbReference type="Pfam" id="PF20432"/>
    </source>
</evidence>
<accession>A0A1H4ZGY2</accession>
<organism evidence="2 3">
    <name type="scientific">Pseudomonas saponiphila</name>
    <dbReference type="NCBI Taxonomy" id="556534"/>
    <lineage>
        <taxon>Bacteria</taxon>
        <taxon>Pseudomonadati</taxon>
        <taxon>Pseudomonadota</taxon>
        <taxon>Gammaproteobacteria</taxon>
        <taxon>Pseudomonadales</taxon>
        <taxon>Pseudomonadaceae</taxon>
        <taxon>Pseudomonas</taxon>
    </lineage>
</organism>
<dbReference type="AlphaFoldDB" id="A0A1H4ZGY2"/>
<keyword evidence="3" id="KW-1185">Reference proteome</keyword>
<dbReference type="Pfam" id="PF20432">
    <property type="entry name" value="Xre-like-HTH"/>
    <property type="match status" value="1"/>
</dbReference>